<sequence length="119" mass="13861">MNLLLLALSLAFQTSAKFLHDHSTLTISKKGHSFSFALDSYICNCKYRSNNRYDFPEMCKNGDVSFSKNGTDVFVLIENKACFFKQQHPKNYKGNKIVTKMEYCYDLTKDFPHFFEESK</sequence>
<organism evidence="1 2">
    <name type="scientific">Entomophthora muscae</name>
    <dbReference type="NCBI Taxonomy" id="34485"/>
    <lineage>
        <taxon>Eukaryota</taxon>
        <taxon>Fungi</taxon>
        <taxon>Fungi incertae sedis</taxon>
        <taxon>Zoopagomycota</taxon>
        <taxon>Entomophthoromycotina</taxon>
        <taxon>Entomophthoromycetes</taxon>
        <taxon>Entomophthorales</taxon>
        <taxon>Entomophthoraceae</taxon>
        <taxon>Entomophthora</taxon>
    </lineage>
</organism>
<protein>
    <submittedName>
        <fullName evidence="1">Uncharacterized protein</fullName>
    </submittedName>
</protein>
<name>A0ACC2T654_9FUNG</name>
<gene>
    <name evidence="1" type="ORF">DSO57_1011310</name>
</gene>
<keyword evidence="2" id="KW-1185">Reference proteome</keyword>
<comment type="caution">
    <text evidence="1">The sequence shown here is derived from an EMBL/GenBank/DDBJ whole genome shotgun (WGS) entry which is preliminary data.</text>
</comment>
<evidence type="ECO:0000313" key="1">
    <source>
        <dbReference type="EMBL" id="KAJ9070149.1"/>
    </source>
</evidence>
<accession>A0ACC2T654</accession>
<proteinExistence type="predicted"/>
<dbReference type="Proteomes" id="UP001165960">
    <property type="component" value="Unassembled WGS sequence"/>
</dbReference>
<dbReference type="EMBL" id="QTSX02003589">
    <property type="protein sequence ID" value="KAJ9070149.1"/>
    <property type="molecule type" value="Genomic_DNA"/>
</dbReference>
<evidence type="ECO:0000313" key="2">
    <source>
        <dbReference type="Proteomes" id="UP001165960"/>
    </source>
</evidence>
<reference evidence="1" key="1">
    <citation type="submission" date="2022-04" db="EMBL/GenBank/DDBJ databases">
        <title>Genome of the entomopathogenic fungus Entomophthora muscae.</title>
        <authorList>
            <person name="Elya C."/>
            <person name="Lovett B.R."/>
            <person name="Lee E."/>
            <person name="Macias A.M."/>
            <person name="Hajek A.E."/>
            <person name="De Bivort B.L."/>
            <person name="Kasson M.T."/>
            <person name="De Fine Licht H.H."/>
            <person name="Stajich J.E."/>
        </authorList>
    </citation>
    <scope>NUCLEOTIDE SEQUENCE</scope>
    <source>
        <strain evidence="1">Berkeley</strain>
    </source>
</reference>